<reference evidence="1 2" key="2">
    <citation type="journal article" date="2022" name="Mol. Ecol. Resour.">
        <title>The genomes of chicory, endive, great burdock and yacon provide insights into Asteraceae paleo-polyploidization history and plant inulin production.</title>
        <authorList>
            <person name="Fan W."/>
            <person name="Wang S."/>
            <person name="Wang H."/>
            <person name="Wang A."/>
            <person name="Jiang F."/>
            <person name="Liu H."/>
            <person name="Zhao H."/>
            <person name="Xu D."/>
            <person name="Zhang Y."/>
        </authorList>
    </citation>
    <scope>NUCLEOTIDE SEQUENCE [LARGE SCALE GENOMIC DNA]</scope>
    <source>
        <strain evidence="2">cv. Yunnan</strain>
        <tissue evidence="1">Leaves</tissue>
    </source>
</reference>
<name>A0ACB9IHR5_9ASTR</name>
<comment type="caution">
    <text evidence="1">The sequence shown here is derived from an EMBL/GenBank/DDBJ whole genome shotgun (WGS) entry which is preliminary data.</text>
</comment>
<keyword evidence="2" id="KW-1185">Reference proteome</keyword>
<gene>
    <name evidence="1" type="ORF">L1987_23538</name>
</gene>
<dbReference type="EMBL" id="CM042025">
    <property type="protein sequence ID" value="KAI3807607.1"/>
    <property type="molecule type" value="Genomic_DNA"/>
</dbReference>
<accession>A0ACB9IHR5</accession>
<evidence type="ECO:0000313" key="2">
    <source>
        <dbReference type="Proteomes" id="UP001056120"/>
    </source>
</evidence>
<sequence>MIAKSDKAKCPFVDGLFPPLPVFLNDAVDGILGGFRSYSFTFWHQCIYWTKFVSTYQENAAHKFVGSSIPNARSYVEAISSAKNSEEAPWLGRKTQSEHPDTAFLMLSLFFFFSFKTVFVSAKKVKLTSIIMVNDMNNLIVLNFDLGFNDL</sequence>
<protein>
    <submittedName>
        <fullName evidence="1">Uncharacterized protein</fullName>
    </submittedName>
</protein>
<reference evidence="2" key="1">
    <citation type="journal article" date="2022" name="Mol. Ecol. Resour.">
        <title>The genomes of chicory, endive, great burdock and yacon provide insights into Asteraceae palaeo-polyploidization history and plant inulin production.</title>
        <authorList>
            <person name="Fan W."/>
            <person name="Wang S."/>
            <person name="Wang H."/>
            <person name="Wang A."/>
            <person name="Jiang F."/>
            <person name="Liu H."/>
            <person name="Zhao H."/>
            <person name="Xu D."/>
            <person name="Zhang Y."/>
        </authorList>
    </citation>
    <scope>NUCLEOTIDE SEQUENCE [LARGE SCALE GENOMIC DNA]</scope>
    <source>
        <strain evidence="2">cv. Yunnan</strain>
    </source>
</reference>
<evidence type="ECO:0000313" key="1">
    <source>
        <dbReference type="EMBL" id="KAI3807607.1"/>
    </source>
</evidence>
<proteinExistence type="predicted"/>
<dbReference type="Proteomes" id="UP001056120">
    <property type="component" value="Linkage Group LG08"/>
</dbReference>
<organism evidence="1 2">
    <name type="scientific">Smallanthus sonchifolius</name>
    <dbReference type="NCBI Taxonomy" id="185202"/>
    <lineage>
        <taxon>Eukaryota</taxon>
        <taxon>Viridiplantae</taxon>
        <taxon>Streptophyta</taxon>
        <taxon>Embryophyta</taxon>
        <taxon>Tracheophyta</taxon>
        <taxon>Spermatophyta</taxon>
        <taxon>Magnoliopsida</taxon>
        <taxon>eudicotyledons</taxon>
        <taxon>Gunneridae</taxon>
        <taxon>Pentapetalae</taxon>
        <taxon>asterids</taxon>
        <taxon>campanulids</taxon>
        <taxon>Asterales</taxon>
        <taxon>Asteraceae</taxon>
        <taxon>Asteroideae</taxon>
        <taxon>Heliantheae alliance</taxon>
        <taxon>Millerieae</taxon>
        <taxon>Smallanthus</taxon>
    </lineage>
</organism>